<dbReference type="SUPFAM" id="SSF88659">
    <property type="entry name" value="Sigma3 and sigma4 domains of RNA polymerase sigma factors"/>
    <property type="match status" value="1"/>
</dbReference>
<dbReference type="STRING" id="536979.SAMN04488055_1915"/>
<evidence type="ECO:0000313" key="2">
    <source>
        <dbReference type="Proteomes" id="UP000185003"/>
    </source>
</evidence>
<dbReference type="OrthoDB" id="668221at2"/>
<dbReference type="AlphaFoldDB" id="A0A1N6EZ57"/>
<protein>
    <submittedName>
        <fullName evidence="1">RNA polymerase sigma factor, sigma-70 family</fullName>
    </submittedName>
</protein>
<proteinExistence type="predicted"/>
<name>A0A1N6EZ57_9BACT</name>
<gene>
    <name evidence="1" type="ORF">SAMN04488055_1915</name>
</gene>
<dbReference type="InterPro" id="IPR036388">
    <property type="entry name" value="WH-like_DNA-bd_sf"/>
</dbReference>
<dbReference type="EMBL" id="FSRA01000001">
    <property type="protein sequence ID" value="SIN88253.1"/>
    <property type="molecule type" value="Genomic_DNA"/>
</dbReference>
<accession>A0A1N6EZ57</accession>
<dbReference type="RefSeq" id="WP_074239018.1">
    <property type="nucleotide sequence ID" value="NZ_FSRA01000001.1"/>
</dbReference>
<reference evidence="1 2" key="1">
    <citation type="submission" date="2016-11" db="EMBL/GenBank/DDBJ databases">
        <authorList>
            <person name="Jaros S."/>
            <person name="Januszkiewicz K."/>
            <person name="Wedrychowicz H."/>
        </authorList>
    </citation>
    <scope>NUCLEOTIDE SEQUENCE [LARGE SCALE GENOMIC DNA]</scope>
    <source>
        <strain evidence="1 2">DSM 24787</strain>
    </source>
</reference>
<sequence>MHLLLNNLTDKELLLRIKKFQDREAAGVLLDRYSHLLVAVSLPRLTSEKTAEIALPELTKQLYTRVQTAFGKLNESVYALVQSYFGKGTSVPVFYPNQALYRLETRIEHAGNNPIAKEALMTHLEKALTKLNAEDLQLITQFYLEQQSFSDIAKKQNISKDKVRHTLKGVKKKLATHLMDQAYE</sequence>
<evidence type="ECO:0000313" key="1">
    <source>
        <dbReference type="EMBL" id="SIN88253.1"/>
    </source>
</evidence>
<dbReference type="Gene3D" id="1.10.10.10">
    <property type="entry name" value="Winged helix-like DNA-binding domain superfamily/Winged helix DNA-binding domain"/>
    <property type="match status" value="1"/>
</dbReference>
<dbReference type="Proteomes" id="UP000185003">
    <property type="component" value="Unassembled WGS sequence"/>
</dbReference>
<keyword evidence="2" id="KW-1185">Reference proteome</keyword>
<dbReference type="InterPro" id="IPR013324">
    <property type="entry name" value="RNA_pol_sigma_r3/r4-like"/>
</dbReference>
<organism evidence="1 2">
    <name type="scientific">Chitinophaga niabensis</name>
    <dbReference type="NCBI Taxonomy" id="536979"/>
    <lineage>
        <taxon>Bacteria</taxon>
        <taxon>Pseudomonadati</taxon>
        <taxon>Bacteroidota</taxon>
        <taxon>Chitinophagia</taxon>
        <taxon>Chitinophagales</taxon>
        <taxon>Chitinophagaceae</taxon>
        <taxon>Chitinophaga</taxon>
    </lineage>
</organism>